<gene>
    <name evidence="3" type="ORF">PC110_g4347</name>
    <name evidence="2" type="ORF">PC129_g3759</name>
</gene>
<accession>A0A329SRU8</accession>
<reference evidence="2" key="2">
    <citation type="submission" date="2018-05" db="EMBL/GenBank/DDBJ databases">
        <title>Effector identification in a new, highly contiguous assembly of the strawberry crown rot pathogen Phytophthora cactorum.</title>
        <authorList>
            <person name="Armitage A.D."/>
            <person name="Nellist C.F."/>
            <person name="Bates H."/>
            <person name="Vickerstaff R.J."/>
            <person name="Harrison R.J."/>
        </authorList>
    </citation>
    <scope>NUCLEOTIDE SEQUENCE</scope>
    <source>
        <strain evidence="2">P421</strain>
    </source>
</reference>
<evidence type="ECO:0000313" key="2">
    <source>
        <dbReference type="EMBL" id="KAG3225642.1"/>
    </source>
</evidence>
<dbReference type="PANTHER" id="PTHR34415:SF1">
    <property type="entry name" value="INTEGRASE CATALYTIC DOMAIN-CONTAINING PROTEIN"/>
    <property type="match status" value="1"/>
</dbReference>
<dbReference type="EMBL" id="RCMV01000078">
    <property type="protein sequence ID" value="KAG3225642.1"/>
    <property type="molecule type" value="Genomic_DNA"/>
</dbReference>
<dbReference type="Pfam" id="PF25273">
    <property type="entry name" value="DUF7869"/>
    <property type="match status" value="1"/>
</dbReference>
<organism evidence="3 4">
    <name type="scientific">Phytophthora cactorum</name>
    <dbReference type="NCBI Taxonomy" id="29920"/>
    <lineage>
        <taxon>Eukaryota</taxon>
        <taxon>Sar</taxon>
        <taxon>Stramenopiles</taxon>
        <taxon>Oomycota</taxon>
        <taxon>Peronosporomycetes</taxon>
        <taxon>Peronosporales</taxon>
        <taxon>Peronosporaceae</taxon>
        <taxon>Phytophthora</taxon>
    </lineage>
</organism>
<reference evidence="3 4" key="1">
    <citation type="submission" date="2018-01" db="EMBL/GenBank/DDBJ databases">
        <title>Draft genome of the strawberry crown rot pathogen Phytophthora cactorum.</title>
        <authorList>
            <person name="Armitage A.D."/>
            <person name="Lysoe E."/>
            <person name="Nellist C.F."/>
            <person name="Harrison R.J."/>
            <person name="Brurberg M.B."/>
        </authorList>
    </citation>
    <scope>NUCLEOTIDE SEQUENCE [LARGE SCALE GENOMIC DNA]</scope>
    <source>
        <strain evidence="3 4">10300</strain>
    </source>
</reference>
<dbReference type="InterPro" id="IPR057191">
    <property type="entry name" value="DUF7869"/>
</dbReference>
<dbReference type="OrthoDB" id="125706at2759"/>
<dbReference type="Proteomes" id="UP000760860">
    <property type="component" value="Unassembled WGS sequence"/>
</dbReference>
<dbReference type="STRING" id="29920.A0A329SRU8"/>
<sequence>MDFSKNRTVPSVFSTPSQWYFCSLVNINVLGIYYENDDIQINYVYDETTSGKGSEQINSMLHHYIRTMIVPSGKKKLIVYADNCSGQNKNNPVIKFMLAQVQMGILDRIDYKVFVKGHTKNSCDRGFGHTRGL</sequence>
<evidence type="ECO:0000313" key="4">
    <source>
        <dbReference type="Proteomes" id="UP000251314"/>
    </source>
</evidence>
<dbReference type="AlphaFoldDB" id="A0A329SRU8"/>
<dbReference type="PANTHER" id="PTHR34415">
    <property type="entry name" value="INTEGRASE CATALYTIC DOMAIN-CONTAINING PROTEIN"/>
    <property type="match status" value="1"/>
</dbReference>
<comment type="caution">
    <text evidence="3">The sequence shown here is derived from an EMBL/GenBank/DDBJ whole genome shotgun (WGS) entry which is preliminary data.</text>
</comment>
<name>A0A329SRU8_9STRA</name>
<evidence type="ECO:0000259" key="1">
    <source>
        <dbReference type="Pfam" id="PF25273"/>
    </source>
</evidence>
<dbReference type="Proteomes" id="UP000251314">
    <property type="component" value="Unassembled WGS sequence"/>
</dbReference>
<dbReference type="VEuPathDB" id="FungiDB:PC110_g4347"/>
<proteinExistence type="predicted"/>
<dbReference type="EMBL" id="MJFZ01000067">
    <property type="protein sequence ID" value="RAW39410.1"/>
    <property type="molecule type" value="Genomic_DNA"/>
</dbReference>
<protein>
    <recommendedName>
        <fullName evidence="1">DUF7869 domain-containing protein</fullName>
    </recommendedName>
</protein>
<feature type="domain" description="DUF7869" evidence="1">
    <location>
        <begin position="25"/>
        <end position="128"/>
    </location>
</feature>
<evidence type="ECO:0000313" key="3">
    <source>
        <dbReference type="EMBL" id="RAW39410.1"/>
    </source>
</evidence>
<keyword evidence="4" id="KW-1185">Reference proteome</keyword>